<name>A0AB34PIN1_CANAX</name>
<protein>
    <submittedName>
        <fullName evidence="2">Uncharacterized protein</fullName>
    </submittedName>
</protein>
<evidence type="ECO:0000313" key="3">
    <source>
        <dbReference type="Proteomes" id="UP000030161"/>
    </source>
</evidence>
<proteinExistence type="predicted"/>
<organism evidence="2 3">
    <name type="scientific">Candida albicans P78048</name>
    <dbReference type="NCBI Taxonomy" id="1094989"/>
    <lineage>
        <taxon>Eukaryota</taxon>
        <taxon>Fungi</taxon>
        <taxon>Dikarya</taxon>
        <taxon>Ascomycota</taxon>
        <taxon>Saccharomycotina</taxon>
        <taxon>Pichiomycetes</taxon>
        <taxon>Debaryomycetaceae</taxon>
        <taxon>Candida/Lodderomyces clade</taxon>
        <taxon>Candida</taxon>
    </lineage>
</organism>
<comment type="caution">
    <text evidence="2">The sequence shown here is derived from an EMBL/GenBank/DDBJ whole genome shotgun (WGS) entry which is preliminary data.</text>
</comment>
<gene>
    <name evidence="2" type="ORF">MG3_06267</name>
</gene>
<feature type="transmembrane region" description="Helical" evidence="1">
    <location>
        <begin position="55"/>
        <end position="75"/>
    </location>
</feature>
<accession>A0AB34PIN1</accession>
<dbReference type="AlphaFoldDB" id="A0AB34PIN1"/>
<dbReference type="EMBL" id="AJIX01000058">
    <property type="protein sequence ID" value="KGR00596.1"/>
    <property type="molecule type" value="Genomic_DNA"/>
</dbReference>
<keyword evidence="1" id="KW-0812">Transmembrane</keyword>
<sequence>MDLMMSLLLLLSFLYRITDLLLYFWYYCEMIFNIDANNCNNKFGSGEQKMKRKDLVIWFLSSMILLCISQIIDSFKYDQGIEMFSNVLRSFGISYIFQY</sequence>
<evidence type="ECO:0000313" key="2">
    <source>
        <dbReference type="EMBL" id="KGR00596.1"/>
    </source>
</evidence>
<feature type="transmembrane region" description="Helical" evidence="1">
    <location>
        <begin position="7"/>
        <end position="26"/>
    </location>
</feature>
<dbReference type="Proteomes" id="UP000030161">
    <property type="component" value="Unassembled WGS sequence"/>
</dbReference>
<evidence type="ECO:0000256" key="1">
    <source>
        <dbReference type="SAM" id="Phobius"/>
    </source>
</evidence>
<reference evidence="2 3" key="1">
    <citation type="submission" date="2013-12" db="EMBL/GenBank/DDBJ databases">
        <title>The Genome Sequence of Candida albicans P78048.</title>
        <authorList>
            <consortium name="The Broad Institute Genome Sequencing Platform"/>
            <consortium name="The Broad Institute Genome Sequencing Center for Infectious Disease"/>
            <person name="Cuomo C."/>
            <person name="Bennett R."/>
            <person name="Hirakawa M."/>
            <person name="Noverr M."/>
            <person name="Mitchell A."/>
            <person name="Young S.K."/>
            <person name="Zeng Q."/>
            <person name="Gargeya S."/>
            <person name="Fitzgerald M."/>
            <person name="Abouelleil A."/>
            <person name="Alvarado L."/>
            <person name="Berlin A.M."/>
            <person name="Chapman S.B."/>
            <person name="Dewar J."/>
            <person name="Goldberg J."/>
            <person name="Griggs A."/>
            <person name="Gujja S."/>
            <person name="Hansen M."/>
            <person name="Howarth C."/>
            <person name="Imamovic A."/>
            <person name="Larimer J."/>
            <person name="McCowan C."/>
            <person name="Murphy C."/>
            <person name="Pearson M."/>
            <person name="Priest M."/>
            <person name="Roberts A."/>
            <person name="Saif S."/>
            <person name="Shea T."/>
            <person name="Sykes S."/>
            <person name="Wortman J."/>
            <person name="Nusbaum C."/>
            <person name="Birren B."/>
        </authorList>
    </citation>
    <scope>NUCLEOTIDE SEQUENCE [LARGE SCALE GENOMIC DNA]</scope>
    <source>
        <strain evidence="2 3">P78048</strain>
    </source>
</reference>
<keyword evidence="1" id="KW-0472">Membrane</keyword>
<keyword evidence="1" id="KW-1133">Transmembrane helix</keyword>